<evidence type="ECO:0000313" key="1">
    <source>
        <dbReference type="EMBL" id="MTR28260.1"/>
    </source>
</evidence>
<comment type="caution">
    <text evidence="2">The sequence shown here is derived from an EMBL/GenBank/DDBJ whole genome shotgun (WGS) entry which is preliminary data.</text>
</comment>
<dbReference type="AlphaFoldDB" id="A0A2I1TK79"/>
<evidence type="ECO:0000313" key="3">
    <source>
        <dbReference type="EMBL" id="RSI54543.1"/>
    </source>
</evidence>
<reference evidence="2 4" key="1">
    <citation type="submission" date="2017-08" db="EMBL/GenBank/DDBJ databases">
        <title>Streptococcus salivarius strain HS0302 Genome.</title>
        <authorList>
            <person name="Smith J."/>
            <person name="Deng P."/>
            <person name="Geng M."/>
        </authorList>
    </citation>
    <scope>NUCLEOTIDE SEQUENCE [LARGE SCALE GENOMIC DNA]</scope>
    <source>
        <strain evidence="2 4">HS0302</strain>
    </source>
</reference>
<dbReference type="EMBL" id="WMYO01000007">
    <property type="protein sequence ID" value="MTR28260.1"/>
    <property type="molecule type" value="Genomic_DNA"/>
</dbReference>
<dbReference type="Proteomes" id="UP000439678">
    <property type="component" value="Unassembled WGS sequence"/>
</dbReference>
<proteinExistence type="predicted"/>
<dbReference type="EMBL" id="NSIW01000019">
    <property type="protein sequence ID" value="PZD55599.1"/>
    <property type="molecule type" value="Genomic_DNA"/>
</dbReference>
<gene>
    <name evidence="2" type="ORF">CKU37_10405</name>
    <name evidence="3" type="ORF">D8867_09430</name>
    <name evidence="1" type="ORF">GMC65_07860</name>
</gene>
<accession>A0A2I1TK79</accession>
<dbReference type="EMBL" id="RJNF01000032">
    <property type="protein sequence ID" value="RSI54543.1"/>
    <property type="molecule type" value="Genomic_DNA"/>
</dbReference>
<sequence>MSKIRKIIYKNKMKLMKNRHSTKGVYCHGAKKNKIVYETNAKALRAVMLCEDQTIRTYYCHYCAGFHTTSRPEHDELDDLYMFARAYVC</sequence>
<protein>
    <submittedName>
        <fullName evidence="2">Uncharacterized protein</fullName>
    </submittedName>
</protein>
<evidence type="ECO:0000313" key="2">
    <source>
        <dbReference type="EMBL" id="PZD55599.1"/>
    </source>
</evidence>
<reference evidence="1 6" key="3">
    <citation type="journal article" date="2019" name="Nat. Med.">
        <title>A library of human gut bacterial isolates paired with longitudinal multiomics data enables mechanistic microbiome research.</title>
        <authorList>
            <person name="Poyet M."/>
            <person name="Groussin M."/>
            <person name="Gibbons S.M."/>
            <person name="Avila-Pacheco J."/>
            <person name="Jiang X."/>
            <person name="Kearney S.M."/>
            <person name="Perrotta A.R."/>
            <person name="Berdy B."/>
            <person name="Zhao S."/>
            <person name="Lieberman T.D."/>
            <person name="Swanson P.K."/>
            <person name="Smith M."/>
            <person name="Roesemann S."/>
            <person name="Alexander J.E."/>
            <person name="Rich S.A."/>
            <person name="Livny J."/>
            <person name="Vlamakis H."/>
            <person name="Clish C."/>
            <person name="Bullock K."/>
            <person name="Deik A."/>
            <person name="Scott J."/>
            <person name="Pierce K.A."/>
            <person name="Xavier R.J."/>
            <person name="Alm E.J."/>
        </authorList>
    </citation>
    <scope>NUCLEOTIDE SEQUENCE [LARGE SCALE GENOMIC DNA]</scope>
    <source>
        <strain evidence="1 6">BIOML-A4</strain>
    </source>
</reference>
<evidence type="ECO:0000313" key="4">
    <source>
        <dbReference type="Proteomes" id="UP000248776"/>
    </source>
</evidence>
<name>A0A2I1TK79_STRSL</name>
<organism evidence="2 4">
    <name type="scientific">Streptococcus salivarius</name>
    <dbReference type="NCBI Taxonomy" id="1304"/>
    <lineage>
        <taxon>Bacteria</taxon>
        <taxon>Bacillati</taxon>
        <taxon>Bacillota</taxon>
        <taxon>Bacilli</taxon>
        <taxon>Lactobacillales</taxon>
        <taxon>Streptococcaceae</taxon>
        <taxon>Streptococcus</taxon>
    </lineage>
</organism>
<reference evidence="3 5" key="2">
    <citation type="submission" date="2018-11" db="EMBL/GenBank/DDBJ databases">
        <title>Species Designations Belie Phenotypic and Genotypic Heterogeneity in Oral Streptococci.</title>
        <authorList>
            <person name="Velsko I."/>
        </authorList>
    </citation>
    <scope>NUCLEOTIDE SEQUENCE [LARGE SCALE GENOMIC DNA]</scope>
    <source>
        <strain evidence="3 5">BCC42</strain>
    </source>
</reference>
<dbReference type="Proteomes" id="UP000273998">
    <property type="component" value="Unassembled WGS sequence"/>
</dbReference>
<dbReference type="Proteomes" id="UP000248776">
    <property type="component" value="Unassembled WGS sequence"/>
</dbReference>
<evidence type="ECO:0000313" key="6">
    <source>
        <dbReference type="Proteomes" id="UP000439678"/>
    </source>
</evidence>
<evidence type="ECO:0000313" key="5">
    <source>
        <dbReference type="Proteomes" id="UP000273998"/>
    </source>
</evidence>
<dbReference type="RefSeq" id="WP_060971938.1">
    <property type="nucleotide sequence ID" value="NZ_CABIZY010000001.1"/>
</dbReference>